<evidence type="ECO:0000313" key="8">
    <source>
        <dbReference type="Proteomes" id="UP001623330"/>
    </source>
</evidence>
<dbReference type="EMBL" id="JBEVYD010000005">
    <property type="protein sequence ID" value="KAL3232194.1"/>
    <property type="molecule type" value="Genomic_DNA"/>
</dbReference>
<name>A0ABR4NTZ6_9SACH</name>
<evidence type="ECO:0000259" key="6">
    <source>
        <dbReference type="PROSITE" id="PS50067"/>
    </source>
</evidence>
<accession>A0ABR4NTZ6</accession>
<dbReference type="InterPro" id="IPR027417">
    <property type="entry name" value="P-loop_NTPase"/>
</dbReference>
<feature type="domain" description="Kinesin motor" evidence="6">
    <location>
        <begin position="98"/>
        <end position="450"/>
    </location>
</feature>
<keyword evidence="3" id="KW-0547">Nucleotide-binding</keyword>
<sequence length="643" mass="71061">MSVPRVNVRLPNSSTPTLLKSPSPSLDSAVSFSSTNRRKGSVIKSGRNGSISSSSTRSSSPIRAGSLMSDPYFQFSKIRNISDSSSNSSSFPETYTGTINVVIRPKPYPKNKLVSWKVLDRTTVTHDDIGDFNYDHVFSVNSSNAEVYEATSVPLIDKLIDGYNATIFAYGMTGSGKTFTMSGTEDEQGIIPLSISYLFNRLAEEGERNQNVEKYEVALSYLEIYNEKINDLLDNETNSSNMPTTPSRFFTTSHYSNGTKDLKIRDDSQYGVRVVGLSEKRCKDSAEVLEWISCGDKFRKTGETEYNTRSSRSHAIVLLRLTSIDIRTGKQSTRTLSLCDLAGSERGIGQNERRKEGAFINKSLLALGTVISRLSAENTNSNVLMSPGPTGQYGVGSGHIPYRDSKLTRLLQPALSGNSLITALCTIDLRTESNNETLNTLRFANRAKNVSLNVRSVSGGGQAISTTNHNTNAKLEARFQELTTRLHEQEEEIKRLRQTADAGENAPASLVSKENEILRNKLNHYEAMLLHRTRTTSAVSSAQHPSQRAIRSSETYAQDDEDEDADADADTELAEIASLLPPDIGTVLHAKFEHLSSQLRQQQHYAAKLEQQLNEQVNQLTRSLQTKDKLIEALTSAKRLEDA</sequence>
<proteinExistence type="inferred from homology"/>
<dbReference type="InterPro" id="IPR027640">
    <property type="entry name" value="Kinesin-like_fam"/>
</dbReference>
<feature type="region of interest" description="Disordered" evidence="5">
    <location>
        <begin position="1"/>
        <end position="65"/>
    </location>
</feature>
<comment type="similarity">
    <text evidence="3">Belongs to the TRAFAC class myosin-kinesin ATPase superfamily. Kinesin family.</text>
</comment>
<dbReference type="PANTHER" id="PTHR47968:SF75">
    <property type="entry name" value="CENTROMERE-ASSOCIATED PROTEIN E"/>
    <property type="match status" value="1"/>
</dbReference>
<dbReference type="SUPFAM" id="SSF52540">
    <property type="entry name" value="P-loop containing nucleoside triphosphate hydrolases"/>
    <property type="match status" value="1"/>
</dbReference>
<dbReference type="PANTHER" id="PTHR47968">
    <property type="entry name" value="CENTROMERE PROTEIN E"/>
    <property type="match status" value="1"/>
</dbReference>
<evidence type="ECO:0000256" key="1">
    <source>
        <dbReference type="ARBA" id="ARBA00023054"/>
    </source>
</evidence>
<evidence type="ECO:0000256" key="5">
    <source>
        <dbReference type="SAM" id="MobiDB-lite"/>
    </source>
</evidence>
<comment type="caution">
    <text evidence="7">The sequence shown here is derived from an EMBL/GenBank/DDBJ whole genome shotgun (WGS) entry which is preliminary data.</text>
</comment>
<feature type="compositionally biased region" description="Low complexity" evidence="5">
    <location>
        <begin position="10"/>
        <end position="28"/>
    </location>
</feature>
<reference evidence="7 8" key="1">
    <citation type="submission" date="2024-05" db="EMBL/GenBank/DDBJ databases">
        <title>Long read based assembly of the Candida bracarensis genome reveals expanded adhesin content.</title>
        <authorList>
            <person name="Marcet-Houben M."/>
            <person name="Ksiezopolska E."/>
            <person name="Gabaldon T."/>
        </authorList>
    </citation>
    <scope>NUCLEOTIDE SEQUENCE [LARGE SCALE GENOMIC DNA]</scope>
    <source>
        <strain evidence="7 8">CBM6</strain>
    </source>
</reference>
<keyword evidence="8" id="KW-1185">Reference proteome</keyword>
<dbReference type="InterPro" id="IPR001752">
    <property type="entry name" value="Kinesin_motor_dom"/>
</dbReference>
<keyword evidence="2 3" id="KW-0505">Motor protein</keyword>
<feature type="compositionally biased region" description="Polar residues" evidence="5">
    <location>
        <begin position="535"/>
        <end position="556"/>
    </location>
</feature>
<dbReference type="PRINTS" id="PR00380">
    <property type="entry name" value="KINESINHEAVY"/>
</dbReference>
<keyword evidence="3" id="KW-0067">ATP-binding</keyword>
<feature type="compositionally biased region" description="Low complexity" evidence="5">
    <location>
        <begin position="43"/>
        <end position="65"/>
    </location>
</feature>
<evidence type="ECO:0000256" key="2">
    <source>
        <dbReference type="ARBA" id="ARBA00023175"/>
    </source>
</evidence>
<protein>
    <submittedName>
        <fullName evidence="7">Kinesin-like protein KIP2</fullName>
    </submittedName>
</protein>
<dbReference type="PROSITE" id="PS50067">
    <property type="entry name" value="KINESIN_MOTOR_2"/>
    <property type="match status" value="1"/>
</dbReference>
<keyword evidence="1 4" id="KW-0175">Coiled coil</keyword>
<feature type="compositionally biased region" description="Acidic residues" evidence="5">
    <location>
        <begin position="557"/>
        <end position="568"/>
    </location>
</feature>
<dbReference type="Gene3D" id="3.40.850.10">
    <property type="entry name" value="Kinesin motor domain"/>
    <property type="match status" value="1"/>
</dbReference>
<feature type="coiled-coil region" evidence="4">
    <location>
        <begin position="599"/>
        <end position="626"/>
    </location>
</feature>
<evidence type="ECO:0000256" key="3">
    <source>
        <dbReference type="PROSITE-ProRule" id="PRU00283"/>
    </source>
</evidence>
<dbReference type="SMART" id="SM00129">
    <property type="entry name" value="KISc"/>
    <property type="match status" value="1"/>
</dbReference>
<dbReference type="InterPro" id="IPR036961">
    <property type="entry name" value="Kinesin_motor_dom_sf"/>
</dbReference>
<dbReference type="Proteomes" id="UP001623330">
    <property type="component" value="Unassembled WGS sequence"/>
</dbReference>
<organism evidence="7 8">
    <name type="scientific">Nakaseomyces bracarensis</name>
    <dbReference type="NCBI Taxonomy" id="273131"/>
    <lineage>
        <taxon>Eukaryota</taxon>
        <taxon>Fungi</taxon>
        <taxon>Dikarya</taxon>
        <taxon>Ascomycota</taxon>
        <taxon>Saccharomycotina</taxon>
        <taxon>Saccharomycetes</taxon>
        <taxon>Saccharomycetales</taxon>
        <taxon>Saccharomycetaceae</taxon>
        <taxon>Nakaseomyces</taxon>
    </lineage>
</organism>
<feature type="coiled-coil region" evidence="4">
    <location>
        <begin position="472"/>
        <end position="506"/>
    </location>
</feature>
<feature type="region of interest" description="Disordered" evidence="5">
    <location>
        <begin position="535"/>
        <end position="568"/>
    </location>
</feature>
<dbReference type="Pfam" id="PF00225">
    <property type="entry name" value="Kinesin"/>
    <property type="match status" value="1"/>
</dbReference>
<gene>
    <name evidence="7" type="ORF">RNJ44_04110</name>
</gene>
<evidence type="ECO:0000313" key="7">
    <source>
        <dbReference type="EMBL" id="KAL3232194.1"/>
    </source>
</evidence>
<evidence type="ECO:0000256" key="4">
    <source>
        <dbReference type="SAM" id="Coils"/>
    </source>
</evidence>
<feature type="binding site" evidence="3">
    <location>
        <begin position="171"/>
        <end position="178"/>
    </location>
    <ligand>
        <name>ATP</name>
        <dbReference type="ChEBI" id="CHEBI:30616"/>
    </ligand>
</feature>